<evidence type="ECO:0000313" key="1">
    <source>
        <dbReference type="EMBL" id="KAK7086671.1"/>
    </source>
</evidence>
<keyword evidence="2" id="KW-1185">Reference proteome</keyword>
<sequence>MKPKSYSKGEKSEKTRANVLSCKLTVNDSPVDVVCIIKENNEPVHKLWELESIGTDPVAAAIEDELAYKRYVDSVEYTDGQDFVHQYAIRKYFIVNLVDGDIGLSFTESNSSFKDLISKYFYVDNLQGTTADEMKLMLFYANANEQIRKANMPLRDWVTYNTQLRSKVKDEFLIYTIPSQSSILGLTWNVASGLLGLKPLV</sequence>
<reference evidence="1 2" key="1">
    <citation type="submission" date="2023-11" db="EMBL/GenBank/DDBJ databases">
        <title>Halocaridina rubra genome assembly.</title>
        <authorList>
            <person name="Smith C."/>
        </authorList>
    </citation>
    <scope>NUCLEOTIDE SEQUENCE [LARGE SCALE GENOMIC DNA]</scope>
    <source>
        <strain evidence="1">EP-1</strain>
        <tissue evidence="1">Whole</tissue>
    </source>
</reference>
<comment type="caution">
    <text evidence="1">The sequence shown here is derived from an EMBL/GenBank/DDBJ whole genome shotgun (WGS) entry which is preliminary data.</text>
</comment>
<name>A0AAN9FUA0_HALRR</name>
<organism evidence="1 2">
    <name type="scientific">Halocaridina rubra</name>
    <name type="common">Hawaiian red shrimp</name>
    <dbReference type="NCBI Taxonomy" id="373956"/>
    <lineage>
        <taxon>Eukaryota</taxon>
        <taxon>Metazoa</taxon>
        <taxon>Ecdysozoa</taxon>
        <taxon>Arthropoda</taxon>
        <taxon>Crustacea</taxon>
        <taxon>Multicrustacea</taxon>
        <taxon>Malacostraca</taxon>
        <taxon>Eumalacostraca</taxon>
        <taxon>Eucarida</taxon>
        <taxon>Decapoda</taxon>
        <taxon>Pleocyemata</taxon>
        <taxon>Caridea</taxon>
        <taxon>Atyoidea</taxon>
        <taxon>Atyidae</taxon>
        <taxon>Halocaridina</taxon>
    </lineage>
</organism>
<dbReference type="AlphaFoldDB" id="A0AAN9FUA0"/>
<dbReference type="EMBL" id="JAXCGZ010000113">
    <property type="protein sequence ID" value="KAK7086671.1"/>
    <property type="molecule type" value="Genomic_DNA"/>
</dbReference>
<dbReference type="Proteomes" id="UP001381693">
    <property type="component" value="Unassembled WGS sequence"/>
</dbReference>
<protein>
    <submittedName>
        <fullName evidence="1">Uncharacterized protein</fullName>
    </submittedName>
</protein>
<accession>A0AAN9FUA0</accession>
<evidence type="ECO:0000313" key="2">
    <source>
        <dbReference type="Proteomes" id="UP001381693"/>
    </source>
</evidence>
<gene>
    <name evidence="1" type="ORF">SK128_006205</name>
</gene>
<proteinExistence type="predicted"/>